<evidence type="ECO:0000256" key="11">
    <source>
        <dbReference type="ARBA" id="ARBA00023277"/>
    </source>
</evidence>
<dbReference type="InterPro" id="IPR001937">
    <property type="entry name" value="GalP_UDPtransf1"/>
</dbReference>
<dbReference type="EC" id="2.7.7.12" evidence="5"/>
<evidence type="ECO:0000259" key="14">
    <source>
        <dbReference type="Pfam" id="PF02744"/>
    </source>
</evidence>
<dbReference type="GO" id="GO:0033499">
    <property type="term" value="P:galactose catabolic process via UDP-galactose, Leloir pathway"/>
    <property type="evidence" value="ECO:0007669"/>
    <property type="project" value="TreeGrafter"/>
</dbReference>
<dbReference type="AlphaFoldDB" id="A0A381YET5"/>
<dbReference type="InterPro" id="IPR005850">
    <property type="entry name" value="GalP_Utransf_C"/>
</dbReference>
<dbReference type="InterPro" id="IPR005849">
    <property type="entry name" value="GalP_Utransf_N"/>
</dbReference>
<dbReference type="GO" id="GO:0008108">
    <property type="term" value="F:UDP-glucose:hexose-1-phosphate uridylyltransferase activity"/>
    <property type="evidence" value="ECO:0007669"/>
    <property type="project" value="UniProtKB-EC"/>
</dbReference>
<evidence type="ECO:0000256" key="9">
    <source>
        <dbReference type="ARBA" id="ARBA00022833"/>
    </source>
</evidence>
<dbReference type="Pfam" id="PF01087">
    <property type="entry name" value="GalP_UDP_transf"/>
    <property type="match status" value="1"/>
</dbReference>
<dbReference type="NCBIfam" id="TIGR00209">
    <property type="entry name" value="galT_1"/>
    <property type="match status" value="1"/>
</dbReference>
<dbReference type="GO" id="GO:0008270">
    <property type="term" value="F:zinc ion binding"/>
    <property type="evidence" value="ECO:0007669"/>
    <property type="project" value="InterPro"/>
</dbReference>
<evidence type="ECO:0000256" key="2">
    <source>
        <dbReference type="ARBA" id="ARBA00001947"/>
    </source>
</evidence>
<dbReference type="Pfam" id="PF02744">
    <property type="entry name" value="GalP_UDP_tr_C"/>
    <property type="match status" value="1"/>
</dbReference>
<keyword evidence="9" id="KW-0862">Zinc</keyword>
<protein>
    <recommendedName>
        <fullName evidence="12">UDP-glucose--hexose-1-phosphate uridylyltransferase</fullName>
        <ecNumber evidence="5">2.7.7.12</ecNumber>
    </recommendedName>
    <alternativeName>
        <fullName evidence="12">UDP-glucose--hexose-1-phosphate uridylyltransferase</fullName>
    </alternativeName>
</protein>
<dbReference type="GO" id="GO:0005737">
    <property type="term" value="C:cytoplasm"/>
    <property type="evidence" value="ECO:0007669"/>
    <property type="project" value="TreeGrafter"/>
</dbReference>
<evidence type="ECO:0000256" key="7">
    <source>
        <dbReference type="ARBA" id="ARBA00022695"/>
    </source>
</evidence>
<evidence type="ECO:0000256" key="4">
    <source>
        <dbReference type="ARBA" id="ARBA00010951"/>
    </source>
</evidence>
<keyword evidence="10" id="KW-0299">Galactose metabolism</keyword>
<comment type="similarity">
    <text evidence="4">Belongs to the galactose-1-phosphate uridylyltransferase type 1 family.</text>
</comment>
<comment type="cofactor">
    <cofactor evidence="2">
        <name>Zn(2+)</name>
        <dbReference type="ChEBI" id="CHEBI:29105"/>
    </cofactor>
</comment>
<evidence type="ECO:0000313" key="15">
    <source>
        <dbReference type="EMBL" id="SVA75579.1"/>
    </source>
</evidence>
<evidence type="ECO:0000256" key="3">
    <source>
        <dbReference type="ARBA" id="ARBA00004947"/>
    </source>
</evidence>
<evidence type="ECO:0000256" key="8">
    <source>
        <dbReference type="ARBA" id="ARBA00022723"/>
    </source>
</evidence>
<evidence type="ECO:0000256" key="6">
    <source>
        <dbReference type="ARBA" id="ARBA00022679"/>
    </source>
</evidence>
<dbReference type="PANTHER" id="PTHR11943:SF1">
    <property type="entry name" value="GALACTOSE-1-PHOSPHATE URIDYLYLTRANSFERASE"/>
    <property type="match status" value="1"/>
</dbReference>
<evidence type="ECO:0000256" key="1">
    <source>
        <dbReference type="ARBA" id="ARBA00001107"/>
    </source>
</evidence>
<dbReference type="Gene3D" id="3.30.428.10">
    <property type="entry name" value="HIT-like"/>
    <property type="match status" value="2"/>
</dbReference>
<gene>
    <name evidence="15" type="ORF">METZ01_LOCUS128433</name>
</gene>
<name>A0A381YET5_9ZZZZ</name>
<dbReference type="PANTHER" id="PTHR11943">
    <property type="entry name" value="GALACTOSE-1-PHOSPHATE URIDYLYLTRANSFERASE"/>
    <property type="match status" value="1"/>
</dbReference>
<evidence type="ECO:0000259" key="13">
    <source>
        <dbReference type="Pfam" id="PF01087"/>
    </source>
</evidence>
<feature type="domain" description="Galactose-1-phosphate uridyl transferase N-terminal" evidence="13">
    <location>
        <begin position="26"/>
        <end position="153"/>
    </location>
</feature>
<comment type="pathway">
    <text evidence="3">Carbohydrate metabolism; galactose metabolism.</text>
</comment>
<dbReference type="PROSITE" id="PS00117">
    <property type="entry name" value="GAL_P_UDP_TRANSF_I"/>
    <property type="match status" value="1"/>
</dbReference>
<keyword evidence="11" id="KW-0119">Carbohydrate metabolism</keyword>
<sequence>MRWNTSRQEWVTYSAGRKNRTAFPPKKYCPLCPGGDLNFPTEIPFKNFEVAVFPNRWSSFNTHNESLIFDYTEIKNSNGHCEVIVYSEKHQDTIADMKLDRIKLLLHAWIDRYKELIKRDDIQYVMPFENRGEECGVTLHHPHGQIYGYPFVPPVIQKEVEIFKKNNFILEMMNSLEKKYFVYQDEHIIAAVPPFARYAYEIWIMPKKKRAGPWEFNAEEMQSFCICLQKVVKGYDTFLGKKCPYIMGLHAAPDMKNNTFHFHVEFYPPLRTGDKPKVLAGSESMAGVFIMDVLPEESAEVLRTYMQ</sequence>
<evidence type="ECO:0000256" key="10">
    <source>
        <dbReference type="ARBA" id="ARBA00023144"/>
    </source>
</evidence>
<dbReference type="PIRSF" id="PIRSF000808">
    <property type="entry name" value="GalT"/>
    <property type="match status" value="1"/>
</dbReference>
<evidence type="ECO:0000256" key="5">
    <source>
        <dbReference type="ARBA" id="ARBA00012384"/>
    </source>
</evidence>
<accession>A0A381YET5</accession>
<organism evidence="15">
    <name type="scientific">marine metagenome</name>
    <dbReference type="NCBI Taxonomy" id="408172"/>
    <lineage>
        <taxon>unclassified sequences</taxon>
        <taxon>metagenomes</taxon>
        <taxon>ecological metagenomes</taxon>
    </lineage>
</organism>
<feature type="domain" description="Galactose-1-phosphate uridyl transferase C-terminal" evidence="14">
    <location>
        <begin position="173"/>
        <end position="304"/>
    </location>
</feature>
<proteinExistence type="inferred from homology"/>
<dbReference type="InterPro" id="IPR036265">
    <property type="entry name" value="HIT-like_sf"/>
</dbReference>
<dbReference type="EMBL" id="UINC01018077">
    <property type="protein sequence ID" value="SVA75579.1"/>
    <property type="molecule type" value="Genomic_DNA"/>
</dbReference>
<dbReference type="UniPathway" id="UPA00214"/>
<reference evidence="15" key="1">
    <citation type="submission" date="2018-05" db="EMBL/GenBank/DDBJ databases">
        <authorList>
            <person name="Lanie J.A."/>
            <person name="Ng W.-L."/>
            <person name="Kazmierczak K.M."/>
            <person name="Andrzejewski T.M."/>
            <person name="Davidsen T.M."/>
            <person name="Wayne K.J."/>
            <person name="Tettelin H."/>
            <person name="Glass J.I."/>
            <person name="Rusch D."/>
            <person name="Podicherti R."/>
            <person name="Tsui H.-C.T."/>
            <person name="Winkler M.E."/>
        </authorList>
    </citation>
    <scope>NUCLEOTIDE SEQUENCE</scope>
</reference>
<dbReference type="InterPro" id="IPR019779">
    <property type="entry name" value="GalP_UDPtransf1_His-AS"/>
</dbReference>
<keyword evidence="7" id="KW-0548">Nucleotidyltransferase</keyword>
<dbReference type="SUPFAM" id="SSF54197">
    <property type="entry name" value="HIT-like"/>
    <property type="match status" value="2"/>
</dbReference>
<comment type="catalytic activity">
    <reaction evidence="1">
        <text>alpha-D-galactose 1-phosphate + UDP-alpha-D-glucose = alpha-D-glucose 1-phosphate + UDP-alpha-D-galactose</text>
        <dbReference type="Rhea" id="RHEA:13989"/>
        <dbReference type="ChEBI" id="CHEBI:58336"/>
        <dbReference type="ChEBI" id="CHEBI:58601"/>
        <dbReference type="ChEBI" id="CHEBI:58885"/>
        <dbReference type="ChEBI" id="CHEBI:66914"/>
        <dbReference type="EC" id="2.7.7.12"/>
    </reaction>
</comment>
<keyword evidence="6" id="KW-0808">Transferase</keyword>
<evidence type="ECO:0000256" key="12">
    <source>
        <dbReference type="ARBA" id="ARBA00030549"/>
    </source>
</evidence>
<keyword evidence="8" id="KW-0479">Metal-binding</keyword>